<dbReference type="InterPro" id="IPR036527">
    <property type="entry name" value="SCP2_sterol-bd_dom_sf"/>
</dbReference>
<proteinExistence type="inferred from homology"/>
<dbReference type="Proteomes" id="UP001631957">
    <property type="component" value="Unassembled WGS sequence"/>
</dbReference>
<gene>
    <name evidence="6" type="ORF">ACKI18_44350</name>
</gene>
<dbReference type="Pfam" id="PF14864">
    <property type="entry name" value="Alkyl_sulf_C"/>
    <property type="match status" value="1"/>
</dbReference>
<name>A0ABW9I5T3_9ACTN</name>
<evidence type="ECO:0000313" key="6">
    <source>
        <dbReference type="EMBL" id="MFM9615700.1"/>
    </source>
</evidence>
<evidence type="ECO:0000256" key="4">
    <source>
        <dbReference type="ARBA" id="ARBA00033751"/>
    </source>
</evidence>
<dbReference type="InterPro" id="IPR029228">
    <property type="entry name" value="Alkyl_sulf_dimr"/>
</dbReference>
<evidence type="ECO:0000256" key="3">
    <source>
        <dbReference type="ARBA" id="ARBA00022833"/>
    </source>
</evidence>
<dbReference type="RefSeq" id="WP_409124010.1">
    <property type="nucleotide sequence ID" value="NZ_JBJVNI010000039.1"/>
</dbReference>
<dbReference type="InterPro" id="IPR052195">
    <property type="entry name" value="Bact_Alkyl/Aryl-Sulfatase"/>
</dbReference>
<dbReference type="InterPro" id="IPR038536">
    <property type="entry name" value="Alkyl/aryl-sulf_dimr_sf"/>
</dbReference>
<evidence type="ECO:0000256" key="2">
    <source>
        <dbReference type="ARBA" id="ARBA00022801"/>
    </source>
</evidence>
<evidence type="ECO:0000313" key="7">
    <source>
        <dbReference type="Proteomes" id="UP001631957"/>
    </source>
</evidence>
<dbReference type="SUPFAM" id="SSF55718">
    <property type="entry name" value="SCP-like"/>
    <property type="match status" value="1"/>
</dbReference>
<dbReference type="InterPro" id="IPR029229">
    <property type="entry name" value="Alkyl_sulf_C"/>
</dbReference>
<dbReference type="PANTHER" id="PTHR43223">
    <property type="entry name" value="ALKYL/ARYL-SULFATASE"/>
    <property type="match status" value="1"/>
</dbReference>
<dbReference type="SUPFAM" id="SSF56281">
    <property type="entry name" value="Metallo-hydrolase/oxidoreductase"/>
    <property type="match status" value="1"/>
</dbReference>
<dbReference type="PANTHER" id="PTHR43223:SF1">
    <property type="entry name" value="ALKYL_ARYL-SULFATASE BDS1"/>
    <property type="match status" value="1"/>
</dbReference>
<dbReference type="EMBL" id="JBJVNI010000039">
    <property type="protein sequence ID" value="MFM9615700.1"/>
    <property type="molecule type" value="Genomic_DNA"/>
</dbReference>
<dbReference type="Pfam" id="PF14863">
    <property type="entry name" value="Alkyl_sulf_dimr"/>
    <property type="match status" value="1"/>
</dbReference>
<dbReference type="InterPro" id="IPR044097">
    <property type="entry name" value="Bds1/SdsA1_MBL-fold"/>
</dbReference>
<evidence type="ECO:0000259" key="5">
    <source>
        <dbReference type="SMART" id="SM00849"/>
    </source>
</evidence>
<dbReference type="InterPro" id="IPR001279">
    <property type="entry name" value="Metallo-B-lactamas"/>
</dbReference>
<dbReference type="InterPro" id="IPR036866">
    <property type="entry name" value="RibonucZ/Hydroxyglut_hydro"/>
</dbReference>
<organism evidence="6 7">
    <name type="scientific">Streptomyces niveiscabiei</name>
    <dbReference type="NCBI Taxonomy" id="164115"/>
    <lineage>
        <taxon>Bacteria</taxon>
        <taxon>Bacillati</taxon>
        <taxon>Actinomycetota</taxon>
        <taxon>Actinomycetes</taxon>
        <taxon>Kitasatosporales</taxon>
        <taxon>Streptomycetaceae</taxon>
        <taxon>Streptomyces</taxon>
    </lineage>
</organism>
<evidence type="ECO:0000256" key="1">
    <source>
        <dbReference type="ARBA" id="ARBA00022723"/>
    </source>
</evidence>
<keyword evidence="1" id="KW-0479">Metal-binding</keyword>
<dbReference type="SMART" id="SM00849">
    <property type="entry name" value="Lactamase_B"/>
    <property type="match status" value="1"/>
</dbReference>
<accession>A0ABW9I5T3</accession>
<dbReference type="Pfam" id="PF00753">
    <property type="entry name" value="Lactamase_B"/>
    <property type="match status" value="1"/>
</dbReference>
<dbReference type="CDD" id="cd07710">
    <property type="entry name" value="arylsulfatase_Sdsa1-like_MBL-fold"/>
    <property type="match status" value="1"/>
</dbReference>
<sequence length="625" mass="67165">MTTADARQTSIGDGLAWDDRQDFEDADRGLVARLEPAVVRDAQGRVVWDADAYGFLDAPCPPTAHPSLWRQSGLVARQGLYEVVPGLYQVRGLDLSNVTFVEGERGVVVIDPLISTEVAAAALALYREHRGERPVTGVIYTHSHVDHFGGVRGVVDPADVAAGRVPVLAPTGFLAHAAGENVFTGPAMARRAGYMYGAALPKGPAGQLGCGLGQTTSLGAVGLIAPTLDITATGQEETVDGVRMVFQLTPGTEAPAEMNFHLPDLRALCVAENACHTLHNVLTLRGALVRDPSAWARYLTETIRLYADATDIVFASHHWPTWGQERAVRFLEEQRDAYAYLHDQSVRLINSGWTGAEIAEELRFPPALDAAWHARGYYGTLSHNAKAVYQRYMGWFDGNPAHLWQHPPTESARRYVEFMGGADAVVAKARVSFEEGDLRWVAEILAHVLFAEPDHAGARELQARAFEGLGHAAESGPWRNFYLAGAAELRDGVLGAPTLSAPDILAALTAEQVFTSMAVRIDGPRAAEAGRLLLRWDFTDTGERWTLLLSNGALTPMPGDAPRGEEPQVTLRLARTVLDAVLGGATTFADEIAGGRVAVEGDAGVLVTFGGLLVAPDPDFAIVTP</sequence>
<dbReference type="Gene3D" id="1.25.40.880">
    <property type="entry name" value="Alkyl sulfatase, dimerisation domain"/>
    <property type="match status" value="1"/>
</dbReference>
<feature type="domain" description="Metallo-beta-lactamase" evidence="5">
    <location>
        <begin position="95"/>
        <end position="317"/>
    </location>
</feature>
<keyword evidence="7" id="KW-1185">Reference proteome</keyword>
<comment type="caution">
    <text evidence="6">The sequence shown here is derived from an EMBL/GenBank/DDBJ whole genome shotgun (WGS) entry which is preliminary data.</text>
</comment>
<keyword evidence="2" id="KW-0378">Hydrolase</keyword>
<comment type="similarity">
    <text evidence="4">Belongs to the metallo-beta-lactamase superfamily. Type III sulfatase family.</text>
</comment>
<dbReference type="Gene3D" id="3.30.1050.10">
    <property type="entry name" value="SCP2 sterol-binding domain"/>
    <property type="match status" value="1"/>
</dbReference>
<dbReference type="Gene3D" id="3.60.15.30">
    <property type="entry name" value="Metallo-beta-lactamase domain"/>
    <property type="match status" value="1"/>
</dbReference>
<protein>
    <submittedName>
        <fullName evidence="6">Alkyl/aryl-sulfatase</fullName>
    </submittedName>
</protein>
<reference evidence="6 7" key="1">
    <citation type="submission" date="2024-12" db="EMBL/GenBank/DDBJ databases">
        <title>Forecasting of Potato common scab and diversities of Pathogenic streptomyces spp. in china.</title>
        <authorList>
            <person name="Handique U."/>
            <person name="Wu J."/>
        </authorList>
    </citation>
    <scope>NUCLEOTIDE SEQUENCE [LARGE SCALE GENOMIC DNA]</scope>
    <source>
        <strain evidence="6 7">ZRIMU1530</strain>
    </source>
</reference>
<keyword evidence="3" id="KW-0862">Zinc</keyword>